<dbReference type="Gene3D" id="3.30.1330.10">
    <property type="entry name" value="PurM-like, N-terminal domain"/>
    <property type="match status" value="2"/>
</dbReference>
<dbReference type="Pfam" id="PF00586">
    <property type="entry name" value="AIRS"/>
    <property type="match status" value="2"/>
</dbReference>
<keyword evidence="4 8" id="KW-0547">Nucleotide-binding</keyword>
<dbReference type="PANTHER" id="PTHR43555:SF1">
    <property type="entry name" value="PHOSPHORIBOSYLFORMYLGLYCINAMIDINE SYNTHASE SUBUNIT PURL"/>
    <property type="match status" value="1"/>
</dbReference>
<dbReference type="CDD" id="cd02204">
    <property type="entry name" value="PurL_repeat2"/>
    <property type="match status" value="1"/>
</dbReference>
<dbReference type="InterPro" id="IPR010918">
    <property type="entry name" value="PurM-like_C_dom"/>
</dbReference>
<evidence type="ECO:0000256" key="6">
    <source>
        <dbReference type="ARBA" id="ARBA00022840"/>
    </source>
</evidence>
<dbReference type="AlphaFoldDB" id="A0A2W5ND47"/>
<feature type="binding site" evidence="8">
    <location>
        <position position="494"/>
    </location>
    <ligand>
        <name>ATP</name>
        <dbReference type="ChEBI" id="CHEBI:30616"/>
    </ligand>
</feature>
<evidence type="ECO:0000256" key="4">
    <source>
        <dbReference type="ARBA" id="ARBA00022741"/>
    </source>
</evidence>
<dbReference type="GO" id="GO:0006189">
    <property type="term" value="P:'de novo' IMP biosynthetic process"/>
    <property type="evidence" value="ECO:0007669"/>
    <property type="project" value="UniProtKB-UniRule"/>
</dbReference>
<accession>A0A2W5ND47</accession>
<dbReference type="NCBIfam" id="NF002290">
    <property type="entry name" value="PRK01213.1"/>
    <property type="match status" value="1"/>
</dbReference>
<evidence type="ECO:0000256" key="8">
    <source>
        <dbReference type="HAMAP-Rule" id="MF_00420"/>
    </source>
</evidence>
<dbReference type="GO" id="GO:0005524">
    <property type="term" value="F:ATP binding"/>
    <property type="evidence" value="ECO:0007669"/>
    <property type="project" value="UniProtKB-UniRule"/>
</dbReference>
<dbReference type="FunFam" id="3.30.1330.10:FF:000004">
    <property type="entry name" value="Phosphoribosylformylglycinamidine synthase subunit PurL"/>
    <property type="match status" value="1"/>
</dbReference>
<dbReference type="HAMAP" id="MF_00420">
    <property type="entry name" value="PurL_2"/>
    <property type="match status" value="1"/>
</dbReference>
<evidence type="ECO:0000256" key="3">
    <source>
        <dbReference type="ARBA" id="ARBA00022723"/>
    </source>
</evidence>
<comment type="similarity">
    <text evidence="8">Belongs to the FGAMS family.</text>
</comment>
<feature type="binding site" evidence="8">
    <location>
        <position position="532"/>
    </location>
    <ligand>
        <name>Mg(2+)</name>
        <dbReference type="ChEBI" id="CHEBI:18420"/>
        <label>1</label>
    </ligand>
</feature>
<feature type="binding site" evidence="8">
    <location>
        <position position="531"/>
    </location>
    <ligand>
        <name>ATP</name>
        <dbReference type="ChEBI" id="CHEBI:30616"/>
    </ligand>
</feature>
<keyword evidence="7 8" id="KW-0460">Magnesium</keyword>
<evidence type="ECO:0000313" key="13">
    <source>
        <dbReference type="Proteomes" id="UP000249185"/>
    </source>
</evidence>
<protein>
    <recommendedName>
        <fullName evidence="8">Phosphoribosylformylglycinamidine synthase subunit PurL</fullName>
        <shortName evidence="8">FGAM synthase</shortName>
        <ecNumber evidence="8">6.3.5.3</ecNumber>
    </recommendedName>
    <alternativeName>
        <fullName evidence="8">Formylglycinamide ribonucleotide amidotransferase subunit II</fullName>
        <shortName evidence="8">FGAR amidotransferase II</shortName>
        <shortName evidence="8">FGAR-AT II</shortName>
    </alternativeName>
    <alternativeName>
        <fullName evidence="8">Glutamine amidotransferase PurL</fullName>
    </alternativeName>
    <alternativeName>
        <fullName evidence="8">Phosphoribosylformylglycinamidine synthase subunit II</fullName>
    </alternativeName>
</protein>
<dbReference type="InterPro" id="IPR041609">
    <property type="entry name" value="PurL_linker"/>
</dbReference>
<evidence type="ECO:0000256" key="7">
    <source>
        <dbReference type="ARBA" id="ARBA00022842"/>
    </source>
</evidence>
<dbReference type="InterPro" id="IPR036921">
    <property type="entry name" value="PurM-like_N_sf"/>
</dbReference>
<comment type="caution">
    <text evidence="8">Lacks conserved residue(s) required for the propagation of feature annotation.</text>
</comment>
<comment type="caution">
    <text evidence="12">The sequence shown here is derived from an EMBL/GenBank/DDBJ whole genome shotgun (WGS) entry which is preliminary data.</text>
</comment>
<dbReference type="CDD" id="cd02203">
    <property type="entry name" value="PurL_repeat1"/>
    <property type="match status" value="1"/>
</dbReference>
<feature type="active site" description="Proton acceptor" evidence="8">
    <location>
        <position position="99"/>
    </location>
</feature>
<dbReference type="Pfam" id="PF18072">
    <property type="entry name" value="FGAR-AT_linker"/>
    <property type="match status" value="1"/>
</dbReference>
<feature type="binding site" evidence="8">
    <location>
        <begin position="316"/>
        <end position="318"/>
    </location>
    <ligand>
        <name>substrate</name>
    </ligand>
</feature>
<comment type="function">
    <text evidence="8">Part of the phosphoribosylformylglycinamidine synthase complex involved in the purines biosynthetic pathway. Catalyzes the ATP-dependent conversion of formylglycinamide ribonucleotide (FGAR) and glutamine to yield formylglycinamidine ribonucleotide (FGAM) and glutamate. The FGAM synthase complex is composed of three subunits. PurQ produces an ammonia molecule by converting glutamine to glutamate. PurL transfers the ammonia molecule to FGAR to form FGAM in an ATP-dependent manner. PurS interacts with PurQ and PurL and is thought to assist in the transfer of the ammonia molecule from PurQ to PurL.</text>
</comment>
<dbReference type="Proteomes" id="UP000249185">
    <property type="component" value="Unassembled WGS sequence"/>
</dbReference>
<dbReference type="GO" id="GO:0005737">
    <property type="term" value="C:cytoplasm"/>
    <property type="evidence" value="ECO:0007669"/>
    <property type="project" value="UniProtKB-SubCell"/>
</dbReference>
<dbReference type="EC" id="6.3.5.3" evidence="8"/>
<gene>
    <name evidence="8" type="primary">purL</name>
    <name evidence="12" type="ORF">DI556_04650</name>
</gene>
<feature type="binding site" evidence="8">
    <location>
        <position position="121"/>
    </location>
    <ligand>
        <name>Mg(2+)</name>
        <dbReference type="ChEBI" id="CHEBI:18420"/>
        <label>2</label>
    </ligand>
</feature>
<keyword evidence="1 8" id="KW-0963">Cytoplasm</keyword>
<feature type="binding site" evidence="8">
    <location>
        <position position="244"/>
    </location>
    <ligand>
        <name>substrate</name>
    </ligand>
</feature>
<reference evidence="12 13" key="1">
    <citation type="submission" date="2017-08" db="EMBL/GenBank/DDBJ databases">
        <title>Infants hospitalized years apart are colonized by the same room-sourced microbial strains.</title>
        <authorList>
            <person name="Brooks B."/>
            <person name="Olm M.R."/>
            <person name="Firek B.A."/>
            <person name="Baker R."/>
            <person name="Thomas B.C."/>
            <person name="Morowitz M.J."/>
            <person name="Banfield J.F."/>
        </authorList>
    </citation>
    <scope>NUCLEOTIDE SEQUENCE [LARGE SCALE GENOMIC DNA]</scope>
    <source>
        <strain evidence="12">S2_005_002_R2_34</strain>
    </source>
</reference>
<feature type="binding site" evidence="8">
    <location>
        <position position="120"/>
    </location>
    <ligand>
        <name>substrate</name>
    </ligand>
</feature>
<feature type="domain" description="Phosphoribosylformylglycinamidine synthase linker" evidence="11">
    <location>
        <begin position="19"/>
        <end position="57"/>
    </location>
</feature>
<feature type="domain" description="PurM-like N-terminal" evidence="9">
    <location>
        <begin position="78"/>
        <end position="192"/>
    </location>
</feature>
<proteinExistence type="inferred from homology"/>
<feature type="domain" description="PurM-like C-terminal" evidence="10">
    <location>
        <begin position="569"/>
        <end position="703"/>
    </location>
</feature>
<evidence type="ECO:0000313" key="12">
    <source>
        <dbReference type="EMBL" id="PZQ51456.1"/>
    </source>
</evidence>
<evidence type="ECO:0000256" key="2">
    <source>
        <dbReference type="ARBA" id="ARBA00022598"/>
    </source>
</evidence>
<dbReference type="NCBIfam" id="TIGR01736">
    <property type="entry name" value="FGAM_synth_II"/>
    <property type="match status" value="1"/>
</dbReference>
<feature type="binding site" evidence="8">
    <location>
        <position position="534"/>
    </location>
    <ligand>
        <name>substrate</name>
    </ligand>
</feature>
<comment type="subunit">
    <text evidence="8">Monomer. Part of the FGAM synthase complex composed of 1 PurL, 1 PurQ and 2 PurS subunits.</text>
</comment>
<dbReference type="EMBL" id="QFPW01000002">
    <property type="protein sequence ID" value="PZQ51456.1"/>
    <property type="molecule type" value="Genomic_DNA"/>
</dbReference>
<name>A0A2W5ND47_RHOSU</name>
<dbReference type="PIRSF" id="PIRSF001587">
    <property type="entry name" value="FGAM_synthase_II"/>
    <property type="match status" value="1"/>
</dbReference>
<keyword evidence="6 8" id="KW-0067">ATP-binding</keyword>
<feature type="domain" description="PurM-like N-terminal" evidence="9">
    <location>
        <begin position="437"/>
        <end position="555"/>
    </location>
</feature>
<evidence type="ECO:0000256" key="1">
    <source>
        <dbReference type="ARBA" id="ARBA00022490"/>
    </source>
</evidence>
<keyword evidence="5 8" id="KW-0658">Purine biosynthesis</keyword>
<feature type="domain" description="PurM-like C-terminal" evidence="10">
    <location>
        <begin position="206"/>
        <end position="355"/>
    </location>
</feature>
<keyword evidence="3 8" id="KW-0479">Metal-binding</keyword>
<dbReference type="Pfam" id="PF02769">
    <property type="entry name" value="AIRS_C"/>
    <property type="match status" value="2"/>
</dbReference>
<dbReference type="Gene3D" id="3.90.650.10">
    <property type="entry name" value="PurM-like C-terminal domain"/>
    <property type="match status" value="2"/>
</dbReference>
<dbReference type="InterPro" id="IPR010074">
    <property type="entry name" value="PRibForGlyAmidine_synth_PurL"/>
</dbReference>
<comment type="catalytic activity">
    <reaction evidence="8">
        <text>N(2)-formyl-N(1)-(5-phospho-beta-D-ribosyl)glycinamide + L-glutamine + ATP + H2O = 2-formamido-N(1)-(5-O-phospho-beta-D-ribosyl)acetamidine + L-glutamate + ADP + phosphate + H(+)</text>
        <dbReference type="Rhea" id="RHEA:17129"/>
        <dbReference type="ChEBI" id="CHEBI:15377"/>
        <dbReference type="ChEBI" id="CHEBI:15378"/>
        <dbReference type="ChEBI" id="CHEBI:29985"/>
        <dbReference type="ChEBI" id="CHEBI:30616"/>
        <dbReference type="ChEBI" id="CHEBI:43474"/>
        <dbReference type="ChEBI" id="CHEBI:58359"/>
        <dbReference type="ChEBI" id="CHEBI:147286"/>
        <dbReference type="ChEBI" id="CHEBI:147287"/>
        <dbReference type="ChEBI" id="CHEBI:456216"/>
        <dbReference type="EC" id="6.3.5.3"/>
    </reaction>
</comment>
<feature type="binding site" evidence="8">
    <location>
        <position position="56"/>
    </location>
    <ligand>
        <name>ATP</name>
        <dbReference type="ChEBI" id="CHEBI:30616"/>
    </ligand>
</feature>
<feature type="binding site" evidence="8">
    <location>
        <begin position="98"/>
        <end position="101"/>
    </location>
    <ligand>
        <name>substrate</name>
    </ligand>
</feature>
<dbReference type="InterPro" id="IPR036676">
    <property type="entry name" value="PurM-like_C_sf"/>
</dbReference>
<sequence length="737" mass="77571">MSGALLDREPEITEDLVKAHGLKPDEYQRILDLIGRVPTLTELGIFSAMWNEHCSYKSSKKWLRTLPTTGPRVICGPGENAGVVDIGDGDALVFKMESHNHPSYIEPYQGAATGVGGILRDVFTMGARPIAAMNALSFGEPSHPKTRALVSGVVAGIGGYGNAFGVPTVGGELRFHAAYNGNCLVNAFAAGLARTDAIFYSAASGVGMPVVYLGAKTGRDGVGGATMASAEFDESIEEKRPTVQVGDPFTEKRLMEACMELMTTGAVISIQDMGAAGLTCSAVEMGDKGDLGVRLDLEKVPVRETHMSAYEMMLSESQERMLMVLNPEKEAEARAVFEKWDLDFAIVGETIPEDRFLILLNGEVKADLPLKALSGSAPEYDRPWIPSPAPVALGPLPAIEPGEALLKLMASPNLASRAWVWSQYDHMVMADTVVRPGSDAGIVRVHGTKKAIAFTSDVTPRYCRANPERGGMQAVAEAYRNLSASGALPLATTDNLNFGNPEKPEIMGQFVGCVKGIGAAVEALGMPIVSGNVSLYNETDGAAILPTPTIGAVGLLETLDEVIGVAPRENDRLVLLGLTEGHLGQSILLSELFGREEGDAPPVDLAAERAAGEFVRAAHRDGLIAAAHDLGDGGLAVAATEMALAAGLGLALAPAHEDEEPLGWFFGEDQARYLVATTDPVALLAAADRAGVPAQVVGRVGGATVRLGLDAVPLADLRAAFEGGLPRLMYETPAVES</sequence>
<dbReference type="SUPFAM" id="SSF56042">
    <property type="entry name" value="PurM C-terminal domain-like"/>
    <property type="match status" value="2"/>
</dbReference>
<feature type="binding site" evidence="8">
    <location>
        <position position="97"/>
    </location>
    <ligand>
        <name>Mg(2+)</name>
        <dbReference type="ChEBI" id="CHEBI:18420"/>
        <label>1</label>
    </ligand>
</feature>
<dbReference type="UniPathway" id="UPA00074">
    <property type="reaction ID" value="UER00128"/>
</dbReference>
<feature type="active site" evidence="8">
    <location>
        <position position="53"/>
    </location>
</feature>
<comment type="subcellular location">
    <subcellularLocation>
        <location evidence="8">Cytoplasm</location>
    </subcellularLocation>
</comment>
<dbReference type="SUPFAM" id="SSF55326">
    <property type="entry name" value="PurM N-terminal domain-like"/>
    <property type="match status" value="2"/>
</dbReference>
<keyword evidence="2 8" id="KW-0436">Ligase</keyword>
<organism evidence="12 13">
    <name type="scientific">Rhodovulum sulfidophilum</name>
    <name type="common">Rhodobacter sulfidophilus</name>
    <dbReference type="NCBI Taxonomy" id="35806"/>
    <lineage>
        <taxon>Bacteria</taxon>
        <taxon>Pseudomonadati</taxon>
        <taxon>Pseudomonadota</taxon>
        <taxon>Alphaproteobacteria</taxon>
        <taxon>Rhodobacterales</taxon>
        <taxon>Paracoccaceae</taxon>
        <taxon>Rhodovulum</taxon>
    </lineage>
</organism>
<evidence type="ECO:0000256" key="5">
    <source>
        <dbReference type="ARBA" id="ARBA00022755"/>
    </source>
</evidence>
<dbReference type="PANTHER" id="PTHR43555">
    <property type="entry name" value="PHOSPHORIBOSYLFORMYLGLYCINAMIDINE SYNTHASE SUBUNIT PURL"/>
    <property type="match status" value="1"/>
</dbReference>
<evidence type="ECO:0000259" key="10">
    <source>
        <dbReference type="Pfam" id="PF02769"/>
    </source>
</evidence>
<evidence type="ECO:0000259" key="9">
    <source>
        <dbReference type="Pfam" id="PF00586"/>
    </source>
</evidence>
<dbReference type="GO" id="GO:0000287">
    <property type="term" value="F:magnesium ion binding"/>
    <property type="evidence" value="ECO:0007669"/>
    <property type="project" value="UniProtKB-UniRule"/>
</dbReference>
<evidence type="ECO:0000259" key="11">
    <source>
        <dbReference type="Pfam" id="PF18072"/>
    </source>
</evidence>
<dbReference type="GO" id="GO:0004642">
    <property type="term" value="F:phosphoribosylformylglycinamidine synthase activity"/>
    <property type="evidence" value="ECO:0007669"/>
    <property type="project" value="UniProtKB-UniRule"/>
</dbReference>
<feature type="binding site" evidence="8">
    <location>
        <position position="95"/>
    </location>
    <ligand>
        <name>ATP</name>
        <dbReference type="ChEBI" id="CHEBI:30616"/>
    </ligand>
</feature>
<dbReference type="InterPro" id="IPR016188">
    <property type="entry name" value="PurM-like_N"/>
</dbReference>
<feature type="binding site" evidence="8">
    <location>
        <position position="272"/>
    </location>
    <ligand>
        <name>Mg(2+)</name>
        <dbReference type="ChEBI" id="CHEBI:18420"/>
        <label>2</label>
    </ligand>
</feature>
<comment type="pathway">
    <text evidence="8">Purine metabolism; IMP biosynthesis via de novo pathway; 5-amino-1-(5-phospho-D-ribosyl)imidazole from N(2)-formyl-N(1)-(5-phospho-D-ribosyl)glycinamide: step 1/2.</text>
</comment>